<keyword evidence="3" id="KW-0813">Transport</keyword>
<proteinExistence type="inferred from homology"/>
<evidence type="ECO:0000256" key="1">
    <source>
        <dbReference type="ARBA" id="ARBA00004141"/>
    </source>
</evidence>
<sequence>MSFATLTVVSAVALLGPLLALPRRWHVPVLLGELVAGVLLGPSVAGYLNPGEATFAFLANVGFALVMFVAGSHVPVRDRRLAPSLRVGLGRAAAVGALAAPLGWAAATIFGTGHAALYAVLIASSSAALVLPIVDEERLAGERVLQTVAQVAIADAACVVALPLVIDPSTAGRSAAGAVAVVACSVLLFVALRALERSGLRKRAHRVSEKRGFALEMRINLVLLFALSALAVTTHVSILLAGFCFGLAVAAVGEPRRLAKQLFALTEGFLGPLFFVWLGASLPLAAVGSHPSSVLLGLVLGGFAIAAHLAMRATGQPLALGGLAAAQLGLPVAAVAVGEQTGVLRAEESAAIVIAALVSTAVATACGALAARRRTAMIER</sequence>
<evidence type="ECO:0000256" key="2">
    <source>
        <dbReference type="ARBA" id="ARBA00005551"/>
    </source>
</evidence>
<evidence type="ECO:0000256" key="4">
    <source>
        <dbReference type="ARBA" id="ARBA00022449"/>
    </source>
</evidence>
<keyword evidence="12" id="KW-1185">Reference proteome</keyword>
<dbReference type="Proteomes" id="UP000624325">
    <property type="component" value="Unassembled WGS sequence"/>
</dbReference>
<organism evidence="11 12">
    <name type="scientific">Asanoa iriomotensis</name>
    <dbReference type="NCBI Taxonomy" id="234613"/>
    <lineage>
        <taxon>Bacteria</taxon>
        <taxon>Bacillati</taxon>
        <taxon>Actinomycetota</taxon>
        <taxon>Actinomycetes</taxon>
        <taxon>Micromonosporales</taxon>
        <taxon>Micromonosporaceae</taxon>
        <taxon>Asanoa</taxon>
    </lineage>
</organism>
<evidence type="ECO:0000256" key="5">
    <source>
        <dbReference type="ARBA" id="ARBA00022692"/>
    </source>
</evidence>
<feature type="domain" description="Cation/H+ exchanger transmembrane" evidence="10">
    <location>
        <begin position="11"/>
        <end position="364"/>
    </location>
</feature>
<feature type="transmembrane region" description="Helical" evidence="9">
    <location>
        <begin position="172"/>
        <end position="192"/>
    </location>
</feature>
<comment type="similarity">
    <text evidence="2">Belongs to the monovalent cation:proton antiporter 2 (CPA2) transporter (TC 2.A.37) family.</text>
</comment>
<feature type="transmembrane region" description="Helical" evidence="9">
    <location>
        <begin position="262"/>
        <end position="280"/>
    </location>
</feature>
<feature type="transmembrane region" description="Helical" evidence="9">
    <location>
        <begin position="147"/>
        <end position="166"/>
    </location>
</feature>
<reference evidence="11 12" key="1">
    <citation type="submission" date="2021-01" db="EMBL/GenBank/DDBJ databases">
        <title>Whole genome shotgun sequence of Asanoa iriomotensis NBRC 100142.</title>
        <authorList>
            <person name="Komaki H."/>
            <person name="Tamura T."/>
        </authorList>
    </citation>
    <scope>NUCLEOTIDE SEQUENCE [LARGE SCALE GENOMIC DNA]</scope>
    <source>
        <strain evidence="11 12">NBRC 100142</strain>
    </source>
</reference>
<dbReference type="Pfam" id="PF00999">
    <property type="entry name" value="Na_H_Exchanger"/>
    <property type="match status" value="1"/>
</dbReference>
<evidence type="ECO:0000256" key="8">
    <source>
        <dbReference type="ARBA" id="ARBA00023136"/>
    </source>
</evidence>
<feature type="transmembrane region" description="Helical" evidence="9">
    <location>
        <begin position="292"/>
        <end position="311"/>
    </location>
</feature>
<accession>A0ABQ4CDX9</accession>
<dbReference type="EMBL" id="BONC01000069">
    <property type="protein sequence ID" value="GIF60520.1"/>
    <property type="molecule type" value="Genomic_DNA"/>
</dbReference>
<dbReference type="RefSeq" id="WP_203707337.1">
    <property type="nucleotide sequence ID" value="NZ_BAAALU010000007.1"/>
</dbReference>
<keyword evidence="7" id="KW-0406">Ion transport</keyword>
<feature type="transmembrane region" description="Helical" evidence="9">
    <location>
        <begin position="88"/>
        <end position="110"/>
    </location>
</feature>
<feature type="transmembrane region" description="Helical" evidence="9">
    <location>
        <begin position="213"/>
        <end position="232"/>
    </location>
</feature>
<dbReference type="PANTHER" id="PTHR43562">
    <property type="entry name" value="NAPA-TYPE SODIUM/HYDROGEN ANTIPORTER"/>
    <property type="match status" value="1"/>
</dbReference>
<dbReference type="InterPro" id="IPR006153">
    <property type="entry name" value="Cation/H_exchanger_TM"/>
</dbReference>
<feature type="transmembrane region" description="Helical" evidence="9">
    <location>
        <begin position="116"/>
        <end position="135"/>
    </location>
</feature>
<feature type="transmembrane region" description="Helical" evidence="9">
    <location>
        <begin position="55"/>
        <end position="76"/>
    </location>
</feature>
<dbReference type="Gene3D" id="1.20.1530.20">
    <property type="match status" value="1"/>
</dbReference>
<evidence type="ECO:0000256" key="3">
    <source>
        <dbReference type="ARBA" id="ARBA00022448"/>
    </source>
</evidence>
<gene>
    <name evidence="11" type="ORF">Air01nite_66150</name>
</gene>
<name>A0ABQ4CDX9_9ACTN</name>
<keyword evidence="4" id="KW-0050">Antiport</keyword>
<keyword evidence="8 9" id="KW-0472">Membrane</keyword>
<protein>
    <recommendedName>
        <fullName evidence="10">Cation/H+ exchanger transmembrane domain-containing protein</fullName>
    </recommendedName>
</protein>
<evidence type="ECO:0000256" key="6">
    <source>
        <dbReference type="ARBA" id="ARBA00022989"/>
    </source>
</evidence>
<keyword evidence="5 9" id="KW-0812">Transmembrane</keyword>
<feature type="transmembrane region" description="Helical" evidence="9">
    <location>
        <begin position="350"/>
        <end position="371"/>
    </location>
</feature>
<dbReference type="InterPro" id="IPR038770">
    <property type="entry name" value="Na+/solute_symporter_sf"/>
</dbReference>
<keyword evidence="6 9" id="KW-1133">Transmembrane helix</keyword>
<evidence type="ECO:0000259" key="10">
    <source>
        <dbReference type="Pfam" id="PF00999"/>
    </source>
</evidence>
<comment type="caution">
    <text evidence="11">The sequence shown here is derived from an EMBL/GenBank/DDBJ whole genome shotgun (WGS) entry which is preliminary data.</text>
</comment>
<evidence type="ECO:0000256" key="9">
    <source>
        <dbReference type="SAM" id="Phobius"/>
    </source>
</evidence>
<comment type="subcellular location">
    <subcellularLocation>
        <location evidence="1">Membrane</location>
        <topology evidence="1">Multi-pass membrane protein</topology>
    </subcellularLocation>
</comment>
<evidence type="ECO:0000256" key="7">
    <source>
        <dbReference type="ARBA" id="ARBA00023065"/>
    </source>
</evidence>
<evidence type="ECO:0000313" key="11">
    <source>
        <dbReference type="EMBL" id="GIF60520.1"/>
    </source>
</evidence>
<evidence type="ECO:0000313" key="12">
    <source>
        <dbReference type="Proteomes" id="UP000624325"/>
    </source>
</evidence>
<dbReference type="PANTHER" id="PTHR43562:SF1">
    <property type="entry name" value="NA(+)_H(+) ANTIPORTER YJBQ-RELATED"/>
    <property type="match status" value="1"/>
</dbReference>